<evidence type="ECO:0008006" key="5">
    <source>
        <dbReference type="Google" id="ProtNLM"/>
    </source>
</evidence>
<feature type="transmembrane region" description="Helical" evidence="2">
    <location>
        <begin position="334"/>
        <end position="353"/>
    </location>
</feature>
<dbReference type="CDD" id="cd14726">
    <property type="entry name" value="TraB_PrgY-like"/>
    <property type="match status" value="1"/>
</dbReference>
<organism evidence="3 4">
    <name type="scientific">Kalanchoe fedtschenkoi</name>
    <name type="common">Lavender scallops</name>
    <name type="synonym">South American air plant</name>
    <dbReference type="NCBI Taxonomy" id="63787"/>
    <lineage>
        <taxon>Eukaryota</taxon>
        <taxon>Viridiplantae</taxon>
        <taxon>Streptophyta</taxon>
        <taxon>Embryophyta</taxon>
        <taxon>Tracheophyta</taxon>
        <taxon>Spermatophyta</taxon>
        <taxon>Magnoliopsida</taxon>
        <taxon>eudicotyledons</taxon>
        <taxon>Gunneridae</taxon>
        <taxon>Pentapetalae</taxon>
        <taxon>Saxifragales</taxon>
        <taxon>Crassulaceae</taxon>
        <taxon>Kalanchoe</taxon>
    </lineage>
</organism>
<dbReference type="PANTHER" id="PTHR21530:SF7">
    <property type="entry name" value="TRAB DOMAIN-CONTAINING PROTEIN"/>
    <property type="match status" value="1"/>
</dbReference>
<name>A0A7N0SXA5_KALFE</name>
<dbReference type="InterPro" id="IPR046345">
    <property type="entry name" value="TraB_PrgY-like"/>
</dbReference>
<protein>
    <recommendedName>
        <fullName evidence="5">TraB domain-containing protein</fullName>
    </recommendedName>
</protein>
<evidence type="ECO:0000256" key="2">
    <source>
        <dbReference type="SAM" id="Phobius"/>
    </source>
</evidence>
<dbReference type="Proteomes" id="UP000594263">
    <property type="component" value="Unplaced"/>
</dbReference>
<evidence type="ECO:0000256" key="1">
    <source>
        <dbReference type="SAM" id="MobiDB-lite"/>
    </source>
</evidence>
<dbReference type="AlphaFoldDB" id="A0A7N0SXA5"/>
<evidence type="ECO:0000313" key="3">
    <source>
        <dbReference type="EnsemblPlants" id="Kaladp0011s0909.1.v1.1"/>
    </source>
</evidence>
<dbReference type="Gramene" id="Kaladp0011s0909.1.v1.1">
    <property type="protein sequence ID" value="Kaladp0011s0909.1.v1.1"/>
    <property type="gene ID" value="Kaladp0011s0909.v1.1"/>
</dbReference>
<feature type="region of interest" description="Disordered" evidence="1">
    <location>
        <begin position="22"/>
        <end position="42"/>
    </location>
</feature>
<dbReference type="Pfam" id="PF01963">
    <property type="entry name" value="TraB_PrgY_gumN"/>
    <property type="match status" value="1"/>
</dbReference>
<reference evidence="3" key="1">
    <citation type="submission" date="2021-01" db="UniProtKB">
        <authorList>
            <consortium name="EnsemblPlants"/>
        </authorList>
    </citation>
    <scope>IDENTIFICATION</scope>
</reference>
<evidence type="ECO:0000313" key="4">
    <source>
        <dbReference type="Proteomes" id="UP000594263"/>
    </source>
</evidence>
<accession>A0A7N0SXA5</accession>
<dbReference type="GO" id="GO:0005741">
    <property type="term" value="C:mitochondrial outer membrane"/>
    <property type="evidence" value="ECO:0007669"/>
    <property type="project" value="TreeGrafter"/>
</dbReference>
<dbReference type="OMA" id="KQPITMN"/>
<keyword evidence="2" id="KW-0812">Transmembrane</keyword>
<dbReference type="PANTHER" id="PTHR21530">
    <property type="entry name" value="PHEROMONE SHUTDOWN PROTEIN"/>
    <property type="match status" value="1"/>
</dbReference>
<sequence>MEPQSPSAASAALAADGFVDVTGADYDAEPSPNPNAVAEDSTSVELSELDVVQQLISAHESEMRENHEQRRELPEELARDMLVLTCESSAEGGSCVVHVVGTAHVSQESCREVQEVISCLKPEVVFIELCSGRVAILTHQNMKVPTLREMVDSLKKKQNPFGIIYGWFLAKVANQLEVFPGAEFRVAFEEAMKYGGKVVLGDRPIQITLRRTWAKMPVWHKMKLLTSLFFQSLFLPSASDLNKMLKEMNDSDMLTLVVQEMSKQFPTLMETLVHERDQYMSSTLLRVAKESGSVVAVVGKGHLRGIKEHWQQPIDLAKLMEMPSHKPRITVKRIIGTLGAGVAAGAIVGGLFLSRKK</sequence>
<keyword evidence="2" id="KW-1133">Transmembrane helix</keyword>
<keyword evidence="2" id="KW-0472">Membrane</keyword>
<keyword evidence="4" id="KW-1185">Reference proteome</keyword>
<dbReference type="InterPro" id="IPR002816">
    <property type="entry name" value="TraB/PrgY/GumN_fam"/>
</dbReference>
<dbReference type="EnsemblPlants" id="Kaladp0011s0909.1.v1.1">
    <property type="protein sequence ID" value="Kaladp0011s0909.1.v1.1"/>
    <property type="gene ID" value="Kaladp0011s0909.v1.1"/>
</dbReference>
<proteinExistence type="predicted"/>